<name>A0A699VD83_TANCI</name>
<evidence type="ECO:0000313" key="2">
    <source>
        <dbReference type="EMBL" id="GFD33482.1"/>
    </source>
</evidence>
<dbReference type="EMBL" id="BKCJ011436016">
    <property type="protein sequence ID" value="GFD33482.1"/>
    <property type="molecule type" value="Genomic_DNA"/>
</dbReference>
<reference evidence="2" key="1">
    <citation type="journal article" date="2019" name="Sci. Rep.">
        <title>Draft genome of Tanacetum cinerariifolium, the natural source of mosquito coil.</title>
        <authorList>
            <person name="Yamashiro T."/>
            <person name="Shiraishi A."/>
            <person name="Satake H."/>
            <person name="Nakayama K."/>
        </authorList>
    </citation>
    <scope>NUCLEOTIDE SEQUENCE</scope>
</reference>
<sequence>RLVGLPEDEIHLWPGVDVQVRACVIEHRKDVIAPGDFVEVHDVGQARISPASGPNPDHCRRVRCKQSTAR</sequence>
<protein>
    <submittedName>
        <fullName evidence="2">Uncharacterized protein</fullName>
    </submittedName>
</protein>
<evidence type="ECO:0000256" key="1">
    <source>
        <dbReference type="SAM" id="MobiDB-lite"/>
    </source>
</evidence>
<dbReference type="AlphaFoldDB" id="A0A699VD83"/>
<feature type="region of interest" description="Disordered" evidence="1">
    <location>
        <begin position="47"/>
        <end position="70"/>
    </location>
</feature>
<gene>
    <name evidence="2" type="ORF">Tci_905451</name>
</gene>
<organism evidence="2">
    <name type="scientific">Tanacetum cinerariifolium</name>
    <name type="common">Dalmatian daisy</name>
    <name type="synonym">Chrysanthemum cinerariifolium</name>
    <dbReference type="NCBI Taxonomy" id="118510"/>
    <lineage>
        <taxon>Eukaryota</taxon>
        <taxon>Viridiplantae</taxon>
        <taxon>Streptophyta</taxon>
        <taxon>Embryophyta</taxon>
        <taxon>Tracheophyta</taxon>
        <taxon>Spermatophyta</taxon>
        <taxon>Magnoliopsida</taxon>
        <taxon>eudicotyledons</taxon>
        <taxon>Gunneridae</taxon>
        <taxon>Pentapetalae</taxon>
        <taxon>asterids</taxon>
        <taxon>campanulids</taxon>
        <taxon>Asterales</taxon>
        <taxon>Asteraceae</taxon>
        <taxon>Asteroideae</taxon>
        <taxon>Anthemideae</taxon>
        <taxon>Anthemidinae</taxon>
        <taxon>Tanacetum</taxon>
    </lineage>
</organism>
<proteinExistence type="predicted"/>
<comment type="caution">
    <text evidence="2">The sequence shown here is derived from an EMBL/GenBank/DDBJ whole genome shotgun (WGS) entry which is preliminary data.</text>
</comment>
<feature type="non-terminal residue" evidence="2">
    <location>
        <position position="1"/>
    </location>
</feature>
<accession>A0A699VD83</accession>